<dbReference type="AlphaFoldDB" id="A0A401W8U9"/>
<protein>
    <submittedName>
        <fullName evidence="1">Uncharacterized protein</fullName>
    </submittedName>
</protein>
<dbReference type="Proteomes" id="UP000286746">
    <property type="component" value="Unassembled WGS sequence"/>
</dbReference>
<evidence type="ECO:0000313" key="1">
    <source>
        <dbReference type="EMBL" id="GCD45732.1"/>
    </source>
</evidence>
<name>A0A401W8U9_STREY</name>
<comment type="caution">
    <text evidence="1">The sequence shown here is derived from an EMBL/GenBank/DDBJ whole genome shotgun (WGS) entry which is preliminary data.</text>
</comment>
<proteinExistence type="predicted"/>
<sequence>METDGKLLTNFTVVVLHNVPGVGVGAYNTFYDHHDSGLFFDFPHDRLRDVFAYLVTTTRQGPQIVISLVDK</sequence>
<gene>
    <name evidence="1" type="ORF">GKJPGBOP_05470</name>
</gene>
<evidence type="ECO:0000313" key="2">
    <source>
        <dbReference type="Proteomes" id="UP000286746"/>
    </source>
</evidence>
<keyword evidence="2" id="KW-1185">Reference proteome</keyword>
<organism evidence="1 2">
    <name type="scientific">Streptomyces paromomycinus</name>
    <name type="common">Streptomyces rimosus subsp. paromomycinus</name>
    <dbReference type="NCBI Taxonomy" id="92743"/>
    <lineage>
        <taxon>Bacteria</taxon>
        <taxon>Bacillati</taxon>
        <taxon>Actinomycetota</taxon>
        <taxon>Actinomycetes</taxon>
        <taxon>Kitasatosporales</taxon>
        <taxon>Streptomycetaceae</taxon>
        <taxon>Streptomyces</taxon>
    </lineage>
</organism>
<dbReference type="EMBL" id="BHZD01000001">
    <property type="protein sequence ID" value="GCD45732.1"/>
    <property type="molecule type" value="Genomic_DNA"/>
</dbReference>
<reference evidence="1 2" key="1">
    <citation type="submission" date="2018-11" db="EMBL/GenBank/DDBJ databases">
        <title>Whole genome sequence of Streptomyces paromomycinus NBRC 15454(T).</title>
        <authorList>
            <person name="Komaki H."/>
            <person name="Tamura T."/>
        </authorList>
    </citation>
    <scope>NUCLEOTIDE SEQUENCE [LARGE SCALE GENOMIC DNA]</scope>
    <source>
        <strain evidence="1 2">NBRC 15454</strain>
    </source>
</reference>
<accession>A0A401W8U9</accession>